<dbReference type="Proteomes" id="UP000755667">
    <property type="component" value="Unassembled WGS sequence"/>
</dbReference>
<dbReference type="Pfam" id="PF01329">
    <property type="entry name" value="Pterin_4a"/>
    <property type="match status" value="1"/>
</dbReference>
<dbReference type="RefSeq" id="WP_085627869.1">
    <property type="nucleotide sequence ID" value="NZ_JAFBWU010000005.1"/>
</dbReference>
<sequence length="96" mass="10986">MTEKLSDTARKTVLGPLLDAGWSLDEEKDAISKTFKFSDFTEAFSWMVRAALWAEKWNHHPEWFNVYNRVEVTLTTHDVGGLSSLDAKLARKLDTL</sequence>
<dbReference type="CDD" id="cd00914">
    <property type="entry name" value="PCD_DCoH_subfamily_b"/>
    <property type="match status" value="1"/>
</dbReference>
<name>A0A9Q2S4V7_9RHOB</name>
<evidence type="ECO:0000313" key="5">
    <source>
        <dbReference type="EMBL" id="MBM2412527.1"/>
    </source>
</evidence>
<dbReference type="SUPFAM" id="SSF55248">
    <property type="entry name" value="PCD-like"/>
    <property type="match status" value="1"/>
</dbReference>
<proteinExistence type="inferred from homology"/>
<dbReference type="HAMAP" id="MF_00434">
    <property type="entry name" value="Pterin_4_alpha"/>
    <property type="match status" value="1"/>
</dbReference>
<dbReference type="PANTHER" id="PTHR12599:SF0">
    <property type="entry name" value="PTERIN-4-ALPHA-CARBINOLAMINE DEHYDRATASE"/>
    <property type="match status" value="1"/>
</dbReference>
<protein>
    <recommendedName>
        <fullName evidence="4">Putative pterin-4-alpha-carbinolamine dehydratase</fullName>
        <shortName evidence="4">PHS</shortName>
        <ecNumber evidence="4">4.2.1.96</ecNumber>
    </recommendedName>
    <alternativeName>
        <fullName evidence="4">4-alpha-hydroxy-tetrahydropterin dehydratase</fullName>
    </alternativeName>
    <alternativeName>
        <fullName evidence="4">Pterin carbinolamine dehydratase</fullName>
        <shortName evidence="4">PCD</shortName>
    </alternativeName>
</protein>
<organism evidence="5 7">
    <name type="scientific">Marivita cryptomonadis</name>
    <dbReference type="NCBI Taxonomy" id="505252"/>
    <lineage>
        <taxon>Bacteria</taxon>
        <taxon>Pseudomonadati</taxon>
        <taxon>Pseudomonadota</taxon>
        <taxon>Alphaproteobacteria</taxon>
        <taxon>Rhodobacterales</taxon>
        <taxon>Roseobacteraceae</taxon>
        <taxon>Marivita</taxon>
    </lineage>
</organism>
<gene>
    <name evidence="5" type="ORF">JQX41_09465</name>
    <name evidence="6" type="ORF">JQX48_09670</name>
</gene>
<dbReference type="AlphaFoldDB" id="A0A9Q2S4V7"/>
<evidence type="ECO:0000256" key="4">
    <source>
        <dbReference type="HAMAP-Rule" id="MF_00434"/>
    </source>
</evidence>
<comment type="similarity">
    <text evidence="2 4">Belongs to the pterin-4-alpha-carbinolamine dehydratase family.</text>
</comment>
<evidence type="ECO:0000256" key="1">
    <source>
        <dbReference type="ARBA" id="ARBA00001554"/>
    </source>
</evidence>
<dbReference type="NCBIfam" id="NF002018">
    <property type="entry name" value="PRK00823.1-3"/>
    <property type="match status" value="1"/>
</dbReference>
<keyword evidence="8" id="KW-1185">Reference proteome</keyword>
<comment type="catalytic activity">
    <reaction evidence="1 4">
        <text>(4aS,6R)-4a-hydroxy-L-erythro-5,6,7,8-tetrahydrobiopterin = (6R)-L-erythro-6,7-dihydrobiopterin + H2O</text>
        <dbReference type="Rhea" id="RHEA:11920"/>
        <dbReference type="ChEBI" id="CHEBI:15377"/>
        <dbReference type="ChEBI" id="CHEBI:15642"/>
        <dbReference type="ChEBI" id="CHEBI:43120"/>
        <dbReference type="EC" id="4.2.1.96"/>
    </reaction>
</comment>
<dbReference type="EMBL" id="JAFBXE010000005">
    <property type="protein sequence ID" value="MBM2412527.1"/>
    <property type="molecule type" value="Genomic_DNA"/>
</dbReference>
<evidence type="ECO:0000256" key="3">
    <source>
        <dbReference type="ARBA" id="ARBA00023239"/>
    </source>
</evidence>
<reference evidence="5 8" key="1">
    <citation type="submission" date="2021-01" db="EMBL/GenBank/DDBJ databases">
        <title>Diatom-associated Roseobacters Show Island Model of Population Structure.</title>
        <authorList>
            <person name="Qu L."/>
            <person name="Feng X."/>
            <person name="Chen Y."/>
            <person name="Li L."/>
            <person name="Wang X."/>
            <person name="Hu Z."/>
            <person name="Wang H."/>
            <person name="Luo H."/>
        </authorList>
    </citation>
    <scope>NUCLEOTIDE SEQUENCE</scope>
    <source>
        <strain evidence="6 8">CC28-63</strain>
        <strain evidence="5">CC28-69</strain>
    </source>
</reference>
<dbReference type="GeneID" id="62639578"/>
<evidence type="ECO:0000313" key="7">
    <source>
        <dbReference type="Proteomes" id="UP000755667"/>
    </source>
</evidence>
<dbReference type="InterPro" id="IPR001533">
    <property type="entry name" value="Pterin_deHydtase"/>
</dbReference>
<keyword evidence="3 4" id="KW-0456">Lyase</keyword>
<dbReference type="EMBL" id="JAFBXF010000005">
    <property type="protein sequence ID" value="MBM2417236.1"/>
    <property type="molecule type" value="Genomic_DNA"/>
</dbReference>
<evidence type="ECO:0000256" key="2">
    <source>
        <dbReference type="ARBA" id="ARBA00006472"/>
    </source>
</evidence>
<dbReference type="EC" id="4.2.1.96" evidence="4"/>
<evidence type="ECO:0000313" key="8">
    <source>
        <dbReference type="Proteomes" id="UP000809440"/>
    </source>
</evidence>
<dbReference type="InterPro" id="IPR036428">
    <property type="entry name" value="PCD_sf"/>
</dbReference>
<evidence type="ECO:0000313" key="6">
    <source>
        <dbReference type="EMBL" id="MBM2417236.1"/>
    </source>
</evidence>
<dbReference type="Proteomes" id="UP000809440">
    <property type="component" value="Unassembled WGS sequence"/>
</dbReference>
<dbReference type="GO" id="GO:0008124">
    <property type="term" value="F:4-alpha-hydroxytetrahydrobiopterin dehydratase activity"/>
    <property type="evidence" value="ECO:0007669"/>
    <property type="project" value="UniProtKB-UniRule"/>
</dbReference>
<accession>A0A9Q2S4V7</accession>
<comment type="caution">
    <text evidence="5">The sequence shown here is derived from an EMBL/GenBank/DDBJ whole genome shotgun (WGS) entry which is preliminary data.</text>
</comment>
<dbReference type="PANTHER" id="PTHR12599">
    <property type="entry name" value="PTERIN-4-ALPHA-CARBINOLAMINE DEHYDRATASE"/>
    <property type="match status" value="1"/>
</dbReference>
<dbReference type="GO" id="GO:0006729">
    <property type="term" value="P:tetrahydrobiopterin biosynthetic process"/>
    <property type="evidence" value="ECO:0007669"/>
    <property type="project" value="InterPro"/>
</dbReference>
<dbReference type="Gene3D" id="3.30.1360.20">
    <property type="entry name" value="Transcriptional coactivator/pterin dehydratase"/>
    <property type="match status" value="1"/>
</dbReference>
<dbReference type="OrthoDB" id="9794987at2"/>